<feature type="compositionally biased region" description="Basic and acidic residues" evidence="1">
    <location>
        <begin position="126"/>
        <end position="150"/>
    </location>
</feature>
<dbReference type="AlphaFoldDB" id="A0A1D9QJQ4"/>
<feature type="region of interest" description="Disordered" evidence="1">
    <location>
        <begin position="1"/>
        <end position="22"/>
    </location>
</feature>
<sequence>MTVNSAPTAPVTAAPLSSPVLGTADSLINPRTAAVETPIPVSKASSATHNEAIGILGPTDPYQMAARQGMNLAPTREREQLPVERPLSPHFMISSCSNRADVPTPFNTPRTDTRQDSHILKASSNKGEEKLALKEVTPHLHGDRLADKAHLRGGGPKRRRGGAAGRSRKKSKSDQYADVDQLLSDSKSPIFKGNANIKAVLTHPVAKKTMVDQGEPYPFDQMTANEVSTTVADFKSDGTCGRFDSDWMVQAIEASRIRASGGYDAYLNSQFAENWGEDDEEVSDEEMEDVNDEAKREKVKEKD</sequence>
<dbReference type="VEuPathDB" id="FungiDB:sscle_14g099360"/>
<evidence type="ECO:0000313" key="2">
    <source>
        <dbReference type="EMBL" id="APA15166.1"/>
    </source>
</evidence>
<name>A0A1D9QJQ4_SCLS1</name>
<dbReference type="OrthoDB" id="3533911at2759"/>
<evidence type="ECO:0000313" key="3">
    <source>
        <dbReference type="Proteomes" id="UP000177798"/>
    </source>
</evidence>
<feature type="region of interest" description="Disordered" evidence="1">
    <location>
        <begin position="94"/>
        <end position="176"/>
    </location>
</feature>
<feature type="compositionally biased region" description="Basic residues" evidence="1">
    <location>
        <begin position="155"/>
        <end position="171"/>
    </location>
</feature>
<reference evidence="3" key="1">
    <citation type="journal article" date="2017" name="Genome Biol. Evol.">
        <title>The complete genome sequence of the phytopathogenic fungus Sclerotinia sclerotiorum reveals insights into the genome architecture of broad host range pathogens.</title>
        <authorList>
            <person name="Derbyshire M."/>
            <person name="Denton-Giles M."/>
            <person name="Hegedus D."/>
            <person name="Seifbarghy S."/>
            <person name="Rollins J."/>
            <person name="van Kan J."/>
            <person name="Seidl M.F."/>
            <person name="Faino L."/>
            <person name="Mbengue M."/>
            <person name="Navaud O."/>
            <person name="Raffaele S."/>
            <person name="Hammond-Kosack K."/>
            <person name="Heard S."/>
            <person name="Oliver R."/>
        </authorList>
    </citation>
    <scope>NUCLEOTIDE SEQUENCE [LARGE SCALE GENOMIC DNA]</scope>
    <source>
        <strain evidence="3">ATCC 18683 / 1980 / Ss-1</strain>
    </source>
</reference>
<dbReference type="Proteomes" id="UP000177798">
    <property type="component" value="Chromosome 14"/>
</dbReference>
<evidence type="ECO:0008006" key="4">
    <source>
        <dbReference type="Google" id="ProtNLM"/>
    </source>
</evidence>
<organism evidence="2 3">
    <name type="scientific">Sclerotinia sclerotiorum (strain ATCC 18683 / 1980 / Ss-1)</name>
    <name type="common">White mold</name>
    <name type="synonym">Whetzelinia sclerotiorum</name>
    <dbReference type="NCBI Taxonomy" id="665079"/>
    <lineage>
        <taxon>Eukaryota</taxon>
        <taxon>Fungi</taxon>
        <taxon>Dikarya</taxon>
        <taxon>Ascomycota</taxon>
        <taxon>Pezizomycotina</taxon>
        <taxon>Leotiomycetes</taxon>
        <taxon>Helotiales</taxon>
        <taxon>Sclerotiniaceae</taxon>
        <taxon>Sclerotinia</taxon>
    </lineage>
</organism>
<feature type="compositionally biased region" description="Basic and acidic residues" evidence="1">
    <location>
        <begin position="292"/>
        <end position="303"/>
    </location>
</feature>
<feature type="region of interest" description="Disordered" evidence="1">
    <location>
        <begin position="276"/>
        <end position="303"/>
    </location>
</feature>
<protein>
    <recommendedName>
        <fullName evidence="4">ASX DEUBAD domain-containing protein</fullName>
    </recommendedName>
</protein>
<gene>
    <name evidence="2" type="ORF">sscle_14g099360</name>
</gene>
<evidence type="ECO:0000256" key="1">
    <source>
        <dbReference type="SAM" id="MobiDB-lite"/>
    </source>
</evidence>
<proteinExistence type="predicted"/>
<accession>A0A1D9QJQ4</accession>
<dbReference type="EMBL" id="CP017827">
    <property type="protein sequence ID" value="APA15166.1"/>
    <property type="molecule type" value="Genomic_DNA"/>
</dbReference>
<feature type="compositionally biased region" description="Acidic residues" evidence="1">
    <location>
        <begin position="276"/>
        <end position="291"/>
    </location>
</feature>